<proteinExistence type="predicted"/>
<dbReference type="PANTHER" id="PTHR19848">
    <property type="entry name" value="WD40 REPEAT PROTEIN"/>
    <property type="match status" value="1"/>
</dbReference>
<dbReference type="Proteomes" id="UP001162131">
    <property type="component" value="Unassembled WGS sequence"/>
</dbReference>
<comment type="caution">
    <text evidence="4">The sequence shown here is derived from an EMBL/GenBank/DDBJ whole genome shotgun (WGS) entry which is preliminary data.</text>
</comment>
<protein>
    <submittedName>
        <fullName evidence="4">Uncharacterized protein</fullName>
    </submittedName>
</protein>
<organism evidence="4 5">
    <name type="scientific">Blepharisma stoltei</name>
    <dbReference type="NCBI Taxonomy" id="1481888"/>
    <lineage>
        <taxon>Eukaryota</taxon>
        <taxon>Sar</taxon>
        <taxon>Alveolata</taxon>
        <taxon>Ciliophora</taxon>
        <taxon>Postciliodesmatophora</taxon>
        <taxon>Heterotrichea</taxon>
        <taxon>Heterotrichida</taxon>
        <taxon>Blepharismidae</taxon>
        <taxon>Blepharisma</taxon>
    </lineage>
</organism>
<keyword evidence="1 3" id="KW-0853">WD repeat</keyword>
<dbReference type="Gene3D" id="2.130.10.10">
    <property type="entry name" value="YVTN repeat-like/Quinoprotein amine dehydrogenase"/>
    <property type="match status" value="1"/>
</dbReference>
<dbReference type="PROSITE" id="PS50082">
    <property type="entry name" value="WD_REPEATS_2"/>
    <property type="match status" value="2"/>
</dbReference>
<evidence type="ECO:0000256" key="2">
    <source>
        <dbReference type="ARBA" id="ARBA00022737"/>
    </source>
</evidence>
<accession>A0AAU9J5U9</accession>
<dbReference type="InterPro" id="IPR001680">
    <property type="entry name" value="WD40_rpt"/>
</dbReference>
<gene>
    <name evidence="4" type="ORF">BSTOLATCC_MIC31336</name>
</gene>
<dbReference type="PANTHER" id="PTHR19848:SF8">
    <property type="entry name" value="F-BOX AND WD REPEAT DOMAIN CONTAINING 7"/>
    <property type="match status" value="1"/>
</dbReference>
<evidence type="ECO:0000313" key="4">
    <source>
        <dbReference type="EMBL" id="CAG9322311.1"/>
    </source>
</evidence>
<dbReference type="Pfam" id="PF00400">
    <property type="entry name" value="WD40"/>
    <property type="match status" value="3"/>
</dbReference>
<evidence type="ECO:0000313" key="5">
    <source>
        <dbReference type="Proteomes" id="UP001162131"/>
    </source>
</evidence>
<dbReference type="InterPro" id="IPR015943">
    <property type="entry name" value="WD40/YVTN_repeat-like_dom_sf"/>
</dbReference>
<evidence type="ECO:0000256" key="3">
    <source>
        <dbReference type="PROSITE-ProRule" id="PRU00221"/>
    </source>
</evidence>
<evidence type="ECO:0000256" key="1">
    <source>
        <dbReference type="ARBA" id="ARBA00022574"/>
    </source>
</evidence>
<reference evidence="4" key="1">
    <citation type="submission" date="2021-09" db="EMBL/GenBank/DDBJ databases">
        <authorList>
            <consortium name="AG Swart"/>
            <person name="Singh M."/>
            <person name="Singh A."/>
            <person name="Seah K."/>
            <person name="Emmerich C."/>
        </authorList>
    </citation>
    <scope>NUCLEOTIDE SEQUENCE</scope>
    <source>
        <strain evidence="4">ATCC30299</strain>
    </source>
</reference>
<dbReference type="SUPFAM" id="SSF50978">
    <property type="entry name" value="WD40 repeat-like"/>
    <property type="match status" value="1"/>
</dbReference>
<feature type="repeat" description="WD" evidence="3">
    <location>
        <begin position="193"/>
        <end position="226"/>
    </location>
</feature>
<dbReference type="PROSITE" id="PS50294">
    <property type="entry name" value="WD_REPEATS_REGION"/>
    <property type="match status" value="1"/>
</dbReference>
<dbReference type="AlphaFoldDB" id="A0AAU9J5U9"/>
<name>A0AAU9J5U9_9CILI</name>
<dbReference type="InterPro" id="IPR036322">
    <property type="entry name" value="WD40_repeat_dom_sf"/>
</dbReference>
<sequence length="252" mass="29401">MSLDNNQLTFLHTDKVKLVKITENSKFIISMAPADFEVWRLRLSSKQSLRSSPFLFSRWQVIAKRLSSLSTFPLRIYKGLRIPNSNSRKKFWSIIRVWSISDPNEKFNLEGHEDGITCIDATSDSKYVISASTDSTVRVWYLNTKRHINSLEGNNARHKFLKITANNRLIICGSYDYFIRIWRTEEWPKETAFSGHEGEVRHSQITKDGRPIYSAGSPDNTIMIWNSEKHKENCPFKLPWKRGHSFISITWQ</sequence>
<keyword evidence="2" id="KW-0677">Repeat</keyword>
<dbReference type="EMBL" id="CAJZBQ010000031">
    <property type="protein sequence ID" value="CAG9322311.1"/>
    <property type="molecule type" value="Genomic_DNA"/>
</dbReference>
<dbReference type="SMART" id="SM00320">
    <property type="entry name" value="WD40"/>
    <property type="match status" value="3"/>
</dbReference>
<keyword evidence="5" id="KW-1185">Reference proteome</keyword>
<feature type="repeat" description="WD" evidence="3">
    <location>
        <begin position="109"/>
        <end position="150"/>
    </location>
</feature>